<dbReference type="SMART" id="SM00224">
    <property type="entry name" value="GGL"/>
    <property type="match status" value="1"/>
</dbReference>
<dbReference type="Gene3D" id="1.10.196.10">
    <property type="match status" value="1"/>
</dbReference>
<name>A0ABM1ELB3_PRICU</name>
<dbReference type="SMART" id="SM00315">
    <property type="entry name" value="RGS"/>
    <property type="match status" value="1"/>
</dbReference>
<dbReference type="InterPro" id="IPR047016">
    <property type="entry name" value="RGS6/7/9/11"/>
</dbReference>
<dbReference type="InterPro" id="IPR044926">
    <property type="entry name" value="RGS_subdomain_2"/>
</dbReference>
<dbReference type="PROSITE" id="PS50132">
    <property type="entry name" value="RGS"/>
    <property type="match status" value="1"/>
</dbReference>
<dbReference type="InterPro" id="IPR016137">
    <property type="entry name" value="RGS"/>
</dbReference>
<dbReference type="InterPro" id="IPR015898">
    <property type="entry name" value="G-protein_gamma-like_dom"/>
</dbReference>
<dbReference type="Gene3D" id="4.10.260.10">
    <property type="entry name" value="Transducin (heterotrimeric G protein), gamma chain"/>
    <property type="match status" value="1"/>
</dbReference>
<keyword evidence="1" id="KW-0734">Signal transduction inhibitor</keyword>
<dbReference type="PANTHER" id="PTHR45746:SF6">
    <property type="entry name" value="LP21163P"/>
    <property type="match status" value="1"/>
</dbReference>
<evidence type="ECO:0000313" key="4">
    <source>
        <dbReference type="RefSeq" id="XP_014672984.1"/>
    </source>
</evidence>
<sequence>MSFQFNYAVPGGRISPSILESDKECPVEALQKQIETLTAQLNRRSIKISKAADGYINYFEQYAEYDSFLCTADPLNPWISDTTEYWDCDKNVRDLPPKRVKRWAFSLAELMSDPSGRDLFAKFLDKEFSGENLREFLAGNAQNPVNIDSKAAMAVAKNMQHPDLYTFDEAAEHIYYLMKNDSYARYLRSEMYKELLCGAKKKGKDEQRTHFITRERKQADRTKGFLL</sequence>
<dbReference type="Proteomes" id="UP000695022">
    <property type="component" value="Unplaced"/>
</dbReference>
<organism evidence="3 4">
    <name type="scientific">Priapulus caudatus</name>
    <name type="common">Priapulid worm</name>
    <dbReference type="NCBI Taxonomy" id="37621"/>
    <lineage>
        <taxon>Eukaryota</taxon>
        <taxon>Metazoa</taxon>
        <taxon>Ecdysozoa</taxon>
        <taxon>Scalidophora</taxon>
        <taxon>Priapulida</taxon>
        <taxon>Priapulimorpha</taxon>
        <taxon>Priapulimorphida</taxon>
        <taxon>Priapulidae</taxon>
        <taxon>Priapulus</taxon>
    </lineage>
</organism>
<reference evidence="4" key="1">
    <citation type="submission" date="2025-08" db="UniProtKB">
        <authorList>
            <consortium name="RefSeq"/>
        </authorList>
    </citation>
    <scope>IDENTIFICATION</scope>
</reference>
<evidence type="ECO:0000259" key="2">
    <source>
        <dbReference type="PROSITE" id="PS50132"/>
    </source>
</evidence>
<dbReference type="CDD" id="cd00068">
    <property type="entry name" value="GGL"/>
    <property type="match status" value="1"/>
</dbReference>
<protein>
    <submittedName>
        <fullName evidence="4">Regulator of G-protein signaling 7-like</fullName>
    </submittedName>
</protein>
<dbReference type="InterPro" id="IPR036284">
    <property type="entry name" value="GGL_sf"/>
</dbReference>
<dbReference type="RefSeq" id="XP_014672984.1">
    <property type="nucleotide sequence ID" value="XM_014817498.1"/>
</dbReference>
<dbReference type="SUPFAM" id="SSF48670">
    <property type="entry name" value="Transducin (heterotrimeric G protein), gamma chain"/>
    <property type="match status" value="1"/>
</dbReference>
<dbReference type="InterPro" id="IPR024066">
    <property type="entry name" value="RGS_subdom1/3"/>
</dbReference>
<proteinExistence type="predicted"/>
<evidence type="ECO:0000313" key="3">
    <source>
        <dbReference type="Proteomes" id="UP000695022"/>
    </source>
</evidence>
<dbReference type="InterPro" id="IPR036305">
    <property type="entry name" value="RGS_sf"/>
</dbReference>
<dbReference type="Pfam" id="PF00631">
    <property type="entry name" value="G-gamma"/>
    <property type="match status" value="1"/>
</dbReference>
<accession>A0ABM1ELB3</accession>
<feature type="domain" description="RGS" evidence="2">
    <location>
        <begin position="116"/>
        <end position="196"/>
    </location>
</feature>
<dbReference type="SUPFAM" id="SSF48097">
    <property type="entry name" value="Regulator of G-protein signaling, RGS"/>
    <property type="match status" value="1"/>
</dbReference>
<dbReference type="SMART" id="SM01224">
    <property type="entry name" value="G_gamma"/>
    <property type="match status" value="1"/>
</dbReference>
<evidence type="ECO:0000256" key="1">
    <source>
        <dbReference type="ARBA" id="ARBA00022700"/>
    </source>
</evidence>
<dbReference type="GeneID" id="106813367"/>
<dbReference type="Pfam" id="PF00615">
    <property type="entry name" value="RGS"/>
    <property type="match status" value="1"/>
</dbReference>
<keyword evidence="3" id="KW-1185">Reference proteome</keyword>
<dbReference type="PANTHER" id="PTHR45746">
    <property type="entry name" value="LP21163P"/>
    <property type="match status" value="1"/>
</dbReference>
<dbReference type="Gene3D" id="1.10.167.10">
    <property type="entry name" value="Regulator of G-protein Signalling 4, domain 2"/>
    <property type="match status" value="2"/>
</dbReference>
<gene>
    <name evidence="4" type="primary">LOC106813367</name>
</gene>